<dbReference type="RefSeq" id="WP_115359743.1">
    <property type="nucleotide sequence ID" value="NZ_CP038012.1"/>
</dbReference>
<comment type="similarity">
    <text evidence="2">Belongs to the bacterial solute-binding protein SsuA/TauA family.</text>
</comment>
<dbReference type="Pfam" id="PF09084">
    <property type="entry name" value="NMT1"/>
    <property type="match status" value="1"/>
</dbReference>
<evidence type="ECO:0000256" key="3">
    <source>
        <dbReference type="ARBA" id="ARBA00022729"/>
    </source>
</evidence>
<keyword evidence="7" id="KW-1185">Reference proteome</keyword>
<reference evidence="6 7" key="1">
    <citation type="submission" date="2018-06" db="EMBL/GenBank/DDBJ databases">
        <authorList>
            <consortium name="Pathogen Informatics"/>
            <person name="Doyle S."/>
        </authorList>
    </citation>
    <scope>NUCLEOTIDE SEQUENCE [LARGE SCALE GENOMIC DNA]</scope>
    <source>
        <strain evidence="7">ATCC 11859 / DSM 33 / NCIB 8841 / NCTC 4822</strain>
    </source>
</reference>
<gene>
    <name evidence="6" type="ORF">NCTC4822_00212</name>
</gene>
<dbReference type="Proteomes" id="UP000254519">
    <property type="component" value="Unassembled WGS sequence"/>
</dbReference>
<dbReference type="GO" id="GO:0042597">
    <property type="term" value="C:periplasmic space"/>
    <property type="evidence" value="ECO:0007669"/>
    <property type="project" value="UniProtKB-SubCell"/>
</dbReference>
<evidence type="ECO:0000256" key="1">
    <source>
        <dbReference type="ARBA" id="ARBA00004418"/>
    </source>
</evidence>
<organism evidence="6 7">
    <name type="scientific">Sporosarcina pasteurii</name>
    <name type="common">Bacillus pasteurii</name>
    <dbReference type="NCBI Taxonomy" id="1474"/>
    <lineage>
        <taxon>Bacteria</taxon>
        <taxon>Bacillati</taxon>
        <taxon>Bacillota</taxon>
        <taxon>Bacilli</taxon>
        <taxon>Bacillales</taxon>
        <taxon>Caryophanaceae</taxon>
        <taxon>Sporosarcina</taxon>
    </lineage>
</organism>
<dbReference type="PANTHER" id="PTHR30024">
    <property type="entry name" value="ALIPHATIC SULFONATES-BINDING PROTEIN-RELATED"/>
    <property type="match status" value="1"/>
</dbReference>
<evidence type="ECO:0000259" key="5">
    <source>
        <dbReference type="Pfam" id="PF09084"/>
    </source>
</evidence>
<dbReference type="GO" id="GO:0042918">
    <property type="term" value="P:alkanesulfonate transmembrane transport"/>
    <property type="evidence" value="ECO:0007669"/>
    <property type="project" value="TreeGrafter"/>
</dbReference>
<dbReference type="SUPFAM" id="SSF53850">
    <property type="entry name" value="Periplasmic binding protein-like II"/>
    <property type="match status" value="1"/>
</dbReference>
<dbReference type="PANTHER" id="PTHR30024:SF47">
    <property type="entry name" value="TAURINE-BINDING PERIPLASMIC PROTEIN"/>
    <property type="match status" value="1"/>
</dbReference>
<proteinExistence type="inferred from homology"/>
<dbReference type="PROSITE" id="PS51257">
    <property type="entry name" value="PROKAR_LIPOPROTEIN"/>
    <property type="match status" value="1"/>
</dbReference>
<sequence length="368" mass="40514">MTKWFKSGWLIPLFALVLVLGACSSKETGKSPVNNDPQDTSEAAHPSGDLAPLEKREKVVIAEDGAASGAGFYIATEKGYFEDYNIEVEFAQFSNSDEMLPALAAGEVDIAGGVSTASFFNAIAQGIDVKIIADKGHNVPGKSYFTFVIGNHMVDEIKDYADFRGKRIAVSSHNSIDEYIFEEMIKHAGLTKDDVEFVLMSDFGSMLGAIDGETIDAALNIEPLITQGIENGFHVRFGDATDYAPESQIALVLGSPNFMNVEKDVSLRFMAAYLKGVRDYNDAFIKDINKDEIIEIMTKHTAMKDPELWEKVHVTGLDPDGKMFIDDIIRQYDAYKENGAIRGDVDFDKAIDTSITEEAVEIIGEYEH</sequence>
<dbReference type="InterPro" id="IPR015168">
    <property type="entry name" value="SsuA/THI5"/>
</dbReference>
<comment type="subcellular location">
    <subcellularLocation>
        <location evidence="1">Periplasm</location>
    </subcellularLocation>
</comment>
<feature type="compositionally biased region" description="Polar residues" evidence="4">
    <location>
        <begin position="31"/>
        <end position="41"/>
    </location>
</feature>
<dbReference type="AlphaFoldDB" id="A0A380BBP4"/>
<feature type="region of interest" description="Disordered" evidence="4">
    <location>
        <begin position="28"/>
        <end position="49"/>
    </location>
</feature>
<feature type="domain" description="SsuA/THI5-like" evidence="5">
    <location>
        <begin position="70"/>
        <end position="278"/>
    </location>
</feature>
<keyword evidence="3" id="KW-0732">Signal</keyword>
<evidence type="ECO:0000313" key="7">
    <source>
        <dbReference type="Proteomes" id="UP000254519"/>
    </source>
</evidence>
<name>A0A380BBP4_SPOPA</name>
<evidence type="ECO:0000256" key="4">
    <source>
        <dbReference type="SAM" id="MobiDB-lite"/>
    </source>
</evidence>
<dbReference type="EMBL" id="UGYZ01000002">
    <property type="protein sequence ID" value="SUI98608.1"/>
    <property type="molecule type" value="Genomic_DNA"/>
</dbReference>
<evidence type="ECO:0000313" key="6">
    <source>
        <dbReference type="EMBL" id="SUI98608.1"/>
    </source>
</evidence>
<accession>A0A380BBP4</accession>
<evidence type="ECO:0000256" key="2">
    <source>
        <dbReference type="ARBA" id="ARBA00010742"/>
    </source>
</evidence>
<protein>
    <submittedName>
        <fullName evidence="6">ABC-type taurine transport system, periplasmic component</fullName>
    </submittedName>
</protein>
<dbReference type="OrthoDB" id="9815602at2"/>
<dbReference type="Gene3D" id="3.40.190.10">
    <property type="entry name" value="Periplasmic binding protein-like II"/>
    <property type="match status" value="2"/>
</dbReference>